<evidence type="ECO:0000256" key="2">
    <source>
        <dbReference type="ARBA" id="ARBA00023125"/>
    </source>
</evidence>
<evidence type="ECO:0000259" key="4">
    <source>
        <dbReference type="PROSITE" id="PS50949"/>
    </source>
</evidence>
<evidence type="ECO:0000256" key="3">
    <source>
        <dbReference type="ARBA" id="ARBA00023163"/>
    </source>
</evidence>
<dbReference type="OrthoDB" id="8680240at2"/>
<dbReference type="PROSITE" id="PS50949">
    <property type="entry name" value="HTH_GNTR"/>
    <property type="match status" value="1"/>
</dbReference>
<dbReference type="RefSeq" id="WP_076600713.1">
    <property type="nucleotide sequence ID" value="NZ_FTMD01000002.1"/>
</dbReference>
<dbReference type="CDD" id="cd07377">
    <property type="entry name" value="WHTH_GntR"/>
    <property type="match status" value="1"/>
</dbReference>
<keyword evidence="3" id="KW-0804">Transcription</keyword>
<dbReference type="SMART" id="SM00345">
    <property type="entry name" value="HTH_GNTR"/>
    <property type="match status" value="1"/>
</dbReference>
<dbReference type="EMBL" id="FTMD01000002">
    <property type="protein sequence ID" value="SIQ07790.1"/>
    <property type="molecule type" value="Genomic_DNA"/>
</dbReference>
<dbReference type="GO" id="GO:0003677">
    <property type="term" value="F:DNA binding"/>
    <property type="evidence" value="ECO:0007669"/>
    <property type="project" value="UniProtKB-KW"/>
</dbReference>
<dbReference type="InterPro" id="IPR011711">
    <property type="entry name" value="GntR_C"/>
</dbReference>
<dbReference type="Pfam" id="PF00392">
    <property type="entry name" value="GntR"/>
    <property type="match status" value="1"/>
</dbReference>
<dbReference type="Gene3D" id="1.20.120.530">
    <property type="entry name" value="GntR ligand-binding domain-like"/>
    <property type="match status" value="1"/>
</dbReference>
<dbReference type="GO" id="GO:0003700">
    <property type="term" value="F:DNA-binding transcription factor activity"/>
    <property type="evidence" value="ECO:0007669"/>
    <property type="project" value="InterPro"/>
</dbReference>
<dbReference type="Gene3D" id="1.10.10.10">
    <property type="entry name" value="Winged helix-like DNA-binding domain superfamily/Winged helix DNA-binding domain"/>
    <property type="match status" value="1"/>
</dbReference>
<dbReference type="STRING" id="34027.SAMN05421829_102198"/>
<sequence length="232" mass="25572">MALPLEQLAVPRVLRLSASDQIAGSLRDAIVRGHLATGVVLRQDEIAARFHVSKIPVREALKRLEAEGLVRFTKNRGAVVAGLSPAEILEYMDIRAMLEARAAGLAAARISDERLNEARQKLAEFGASQDPGRWGELNWLFHSTLYADADRPILLAEIRALYDKLERYVRALLAMTAQTEMPKTQSEHSAILDAFARRDPDAAASLTRAHVLDAGASLVQYLKDHRHHGGNT</sequence>
<protein>
    <submittedName>
        <fullName evidence="5">DNA-binding transcriptional regulator, GntR family</fullName>
    </submittedName>
</protein>
<dbReference type="SMART" id="SM00895">
    <property type="entry name" value="FCD"/>
    <property type="match status" value="1"/>
</dbReference>
<keyword evidence="6" id="KW-1185">Reference proteome</keyword>
<evidence type="ECO:0000313" key="6">
    <source>
        <dbReference type="Proteomes" id="UP000186819"/>
    </source>
</evidence>
<dbReference type="InterPro" id="IPR000524">
    <property type="entry name" value="Tscrpt_reg_HTH_GntR"/>
</dbReference>
<keyword evidence="1" id="KW-0805">Transcription regulation</keyword>
<feature type="domain" description="HTH gntR-type" evidence="4">
    <location>
        <begin position="16"/>
        <end position="83"/>
    </location>
</feature>
<dbReference type="SUPFAM" id="SSF46785">
    <property type="entry name" value="Winged helix' DNA-binding domain"/>
    <property type="match status" value="1"/>
</dbReference>
<proteinExistence type="predicted"/>
<accession>A0A1N6PTX0</accession>
<dbReference type="InterPro" id="IPR036390">
    <property type="entry name" value="WH_DNA-bd_sf"/>
</dbReference>
<dbReference type="InterPro" id="IPR008920">
    <property type="entry name" value="TF_FadR/GntR_C"/>
</dbReference>
<organism evidence="5 6">
    <name type="scientific">Aromatoleum tolulyticum</name>
    <dbReference type="NCBI Taxonomy" id="34027"/>
    <lineage>
        <taxon>Bacteria</taxon>
        <taxon>Pseudomonadati</taxon>
        <taxon>Pseudomonadota</taxon>
        <taxon>Betaproteobacteria</taxon>
        <taxon>Rhodocyclales</taxon>
        <taxon>Rhodocyclaceae</taxon>
        <taxon>Aromatoleum</taxon>
    </lineage>
</organism>
<dbReference type="SUPFAM" id="SSF48008">
    <property type="entry name" value="GntR ligand-binding domain-like"/>
    <property type="match status" value="1"/>
</dbReference>
<dbReference type="InterPro" id="IPR036388">
    <property type="entry name" value="WH-like_DNA-bd_sf"/>
</dbReference>
<name>A0A1N6PTX0_9RHOO</name>
<evidence type="ECO:0000313" key="5">
    <source>
        <dbReference type="EMBL" id="SIQ07790.1"/>
    </source>
</evidence>
<gene>
    <name evidence="5" type="ORF">SAMN05421829_102198</name>
</gene>
<dbReference type="PANTHER" id="PTHR43537">
    <property type="entry name" value="TRANSCRIPTIONAL REGULATOR, GNTR FAMILY"/>
    <property type="match status" value="1"/>
</dbReference>
<reference evidence="6" key="1">
    <citation type="submission" date="2017-01" db="EMBL/GenBank/DDBJ databases">
        <authorList>
            <person name="Varghese N."/>
            <person name="Submissions S."/>
        </authorList>
    </citation>
    <scope>NUCLEOTIDE SEQUENCE [LARGE SCALE GENOMIC DNA]</scope>
    <source>
        <strain evidence="6">ATCC 51758</strain>
    </source>
</reference>
<dbReference type="PRINTS" id="PR00035">
    <property type="entry name" value="HTHGNTR"/>
</dbReference>
<evidence type="ECO:0000256" key="1">
    <source>
        <dbReference type="ARBA" id="ARBA00023015"/>
    </source>
</evidence>
<dbReference type="PANTHER" id="PTHR43537:SF41">
    <property type="entry name" value="TRANSCRIPTIONAL REGULATORY PROTEIN"/>
    <property type="match status" value="1"/>
</dbReference>
<keyword evidence="2 5" id="KW-0238">DNA-binding</keyword>
<dbReference type="Pfam" id="PF07729">
    <property type="entry name" value="FCD"/>
    <property type="match status" value="1"/>
</dbReference>
<dbReference type="AlphaFoldDB" id="A0A1N6PTX0"/>
<dbReference type="Proteomes" id="UP000186819">
    <property type="component" value="Unassembled WGS sequence"/>
</dbReference>